<organism evidence="1">
    <name type="scientific">uncultured Caudovirales phage</name>
    <dbReference type="NCBI Taxonomy" id="2100421"/>
    <lineage>
        <taxon>Viruses</taxon>
        <taxon>Duplodnaviria</taxon>
        <taxon>Heunggongvirae</taxon>
        <taxon>Uroviricota</taxon>
        <taxon>Caudoviricetes</taxon>
        <taxon>Peduoviridae</taxon>
        <taxon>Maltschvirus</taxon>
        <taxon>Maltschvirus maltsch</taxon>
    </lineage>
</organism>
<protein>
    <submittedName>
        <fullName evidence="1">Uncharacterized protein</fullName>
    </submittedName>
</protein>
<name>A0A6J5NIX9_9CAUD</name>
<dbReference type="EMBL" id="LR796677">
    <property type="protein sequence ID" value="CAB4159289.1"/>
    <property type="molecule type" value="Genomic_DNA"/>
</dbReference>
<accession>A0A6J5NIX9</accession>
<reference evidence="1" key="1">
    <citation type="submission" date="2020-04" db="EMBL/GenBank/DDBJ databases">
        <authorList>
            <person name="Chiriac C."/>
            <person name="Salcher M."/>
            <person name="Ghai R."/>
            <person name="Kavagutti S V."/>
        </authorList>
    </citation>
    <scope>NUCLEOTIDE SEQUENCE</scope>
</reference>
<proteinExistence type="predicted"/>
<gene>
    <name evidence="1" type="ORF">UFOVP711_74</name>
</gene>
<evidence type="ECO:0000313" key="1">
    <source>
        <dbReference type="EMBL" id="CAB4159289.1"/>
    </source>
</evidence>
<sequence length="96" mass="10872">MVVSQMADNIPDLGNLLLVRWLDAHNYPINWTLIEEVEPYVAEVKSVGWEIYRDEKQLVMSADVAEDIDGETQINAFFAIPVGCIVSEEILRHNNG</sequence>